<evidence type="ECO:0000313" key="7">
    <source>
        <dbReference type="Proteomes" id="UP000011185"/>
    </source>
</evidence>
<dbReference type="GO" id="GO:0070987">
    <property type="term" value="P:error-free translesion synthesis"/>
    <property type="evidence" value="ECO:0007669"/>
    <property type="project" value="EnsemblFungi"/>
</dbReference>
<dbReference type="GO" id="GO:0070628">
    <property type="term" value="F:proteasome binding"/>
    <property type="evidence" value="ECO:0007669"/>
    <property type="project" value="EnsemblFungi"/>
</dbReference>
<dbReference type="GO" id="GO:0042138">
    <property type="term" value="P:meiotic DNA double-strand break formation"/>
    <property type="evidence" value="ECO:0007669"/>
    <property type="project" value="EnsemblFungi"/>
</dbReference>
<sequence length="206" mass="23665">VSCHSNQCLLCSSTYSNSVQPDLLPSHVTHFISFFYIPRHFIPPMSTPTKRRLMKDLKDLENTKNRTVFAAPLQDDILTWCALIIGPKDTPFEDATFSMTMSFDESYPCTPPTCKFISKVYHPNIYANGDLCLDILTNRWSPTFNVMTVLMSVQSMLNDPNVQSPANLEAANLFDNDRKCYVRRVRDCVEKSWYDLDSEIEKNEND</sequence>
<dbReference type="GO" id="GO:0061631">
    <property type="term" value="F:ubiquitin conjugating enzyme activity"/>
    <property type="evidence" value="ECO:0007669"/>
    <property type="project" value="EnsemblFungi"/>
</dbReference>
<dbReference type="GO" id="GO:0005737">
    <property type="term" value="C:cytoplasm"/>
    <property type="evidence" value="ECO:0007669"/>
    <property type="project" value="EnsemblFungi"/>
</dbReference>
<dbReference type="GO" id="GO:0000724">
    <property type="term" value="P:double-strand break repair via homologous recombination"/>
    <property type="evidence" value="ECO:0007669"/>
    <property type="project" value="EnsemblFungi"/>
</dbReference>
<evidence type="ECO:0000256" key="4">
    <source>
        <dbReference type="RuleBase" id="RU362109"/>
    </source>
</evidence>
<dbReference type="GO" id="GO:0009302">
    <property type="term" value="P:sno(s)RNA transcription"/>
    <property type="evidence" value="ECO:0007669"/>
    <property type="project" value="EnsemblFungi"/>
</dbReference>
<evidence type="ECO:0000256" key="1">
    <source>
        <dbReference type="ARBA" id="ARBA00022679"/>
    </source>
</evidence>
<dbReference type="InterPro" id="IPR023313">
    <property type="entry name" value="UBQ-conjugating_AS"/>
</dbReference>
<dbReference type="GO" id="GO:0005524">
    <property type="term" value="F:ATP binding"/>
    <property type="evidence" value="ECO:0007669"/>
    <property type="project" value="UniProtKB-UniRule"/>
</dbReference>
<dbReference type="GO" id="GO:0071596">
    <property type="term" value="P:ubiquitin-dependent protein catabolic process via the N-end rule pathway"/>
    <property type="evidence" value="ECO:0007669"/>
    <property type="project" value="EnsemblFungi"/>
</dbReference>
<protein>
    <submittedName>
        <fullName evidence="6">Ubiquitin-protein ligase</fullName>
        <ecNumber evidence="6">6.3.2.19</ecNumber>
    </submittedName>
</protein>
<dbReference type="VEuPathDB" id="MicrosporidiaDB:THOM_3060"/>
<dbReference type="GO" id="GO:1990305">
    <property type="term" value="C:RAD6-UBR2 ubiquitin ligase complex"/>
    <property type="evidence" value="ECO:0007669"/>
    <property type="project" value="EnsemblFungi"/>
</dbReference>
<dbReference type="GO" id="GO:0006353">
    <property type="term" value="P:DNA-templated transcription termination"/>
    <property type="evidence" value="ECO:0007669"/>
    <property type="project" value="EnsemblFungi"/>
</dbReference>
<proteinExistence type="inferred from homology"/>
<dbReference type="InterPro" id="IPR050113">
    <property type="entry name" value="Ub_conjugating_enzyme"/>
</dbReference>
<dbReference type="HOGENOM" id="CLU_030988_10_2_1"/>
<dbReference type="GO" id="GO:0003697">
    <property type="term" value="F:single-stranded DNA binding"/>
    <property type="evidence" value="ECO:0007669"/>
    <property type="project" value="EnsemblFungi"/>
</dbReference>
<dbReference type="AlphaFoldDB" id="L7JTE2"/>
<dbReference type="GO" id="GO:0071629">
    <property type="term" value="P:cytoplasm protein quality control by the ubiquitin-proteasome system"/>
    <property type="evidence" value="ECO:0007669"/>
    <property type="project" value="EnsemblFungi"/>
</dbReference>
<dbReference type="PROSITE" id="PS00183">
    <property type="entry name" value="UBC_1"/>
    <property type="match status" value="1"/>
</dbReference>
<dbReference type="Proteomes" id="UP000011185">
    <property type="component" value="Unassembled WGS sequence"/>
</dbReference>
<dbReference type="GO" id="GO:0120174">
    <property type="term" value="P:stress-induced homeostatically regulated protein degradation pathway"/>
    <property type="evidence" value="ECO:0007669"/>
    <property type="project" value="EnsemblFungi"/>
</dbReference>
<dbReference type="OMA" id="MMYCHAI"/>
<dbReference type="Pfam" id="PF00179">
    <property type="entry name" value="UQ_con"/>
    <property type="match status" value="1"/>
</dbReference>
<comment type="similarity">
    <text evidence="4">Belongs to the ubiquitin-conjugating enzyme family.</text>
</comment>
<dbReference type="GO" id="GO:0033503">
    <property type="term" value="C:HULC complex"/>
    <property type="evidence" value="ECO:0007669"/>
    <property type="project" value="EnsemblFungi"/>
</dbReference>
<dbReference type="GO" id="GO:0016874">
    <property type="term" value="F:ligase activity"/>
    <property type="evidence" value="ECO:0007669"/>
    <property type="project" value="UniProtKB-KW"/>
</dbReference>
<dbReference type="GO" id="GO:1990304">
    <property type="term" value="C:MUB1-RAD6-UBR2 ubiquitin ligase complex"/>
    <property type="evidence" value="ECO:0007669"/>
    <property type="project" value="EnsemblFungi"/>
</dbReference>
<dbReference type="EMBL" id="JH994083">
    <property type="protein sequence ID" value="ELQ74032.1"/>
    <property type="molecule type" value="Genomic_DNA"/>
</dbReference>
<dbReference type="GO" id="GO:0017116">
    <property type="term" value="F:single-stranded DNA helicase activity"/>
    <property type="evidence" value="ECO:0007669"/>
    <property type="project" value="EnsemblFungi"/>
</dbReference>
<keyword evidence="1" id="KW-0808">Transferase</keyword>
<accession>L7JTE2</accession>
<evidence type="ECO:0000313" key="6">
    <source>
        <dbReference type="EMBL" id="ELQ74032.1"/>
    </source>
</evidence>
<organism evidence="6 7">
    <name type="scientific">Trachipleistophora hominis</name>
    <name type="common">Microsporidian parasite</name>
    <dbReference type="NCBI Taxonomy" id="72359"/>
    <lineage>
        <taxon>Eukaryota</taxon>
        <taxon>Fungi</taxon>
        <taxon>Fungi incertae sedis</taxon>
        <taxon>Microsporidia</taxon>
        <taxon>Pleistophoridae</taxon>
        <taxon>Trachipleistophora</taxon>
    </lineage>
</organism>
<dbReference type="GO" id="GO:0031509">
    <property type="term" value="P:subtelomeric heterochromatin formation"/>
    <property type="evidence" value="ECO:0007669"/>
    <property type="project" value="EnsemblFungi"/>
</dbReference>
<evidence type="ECO:0000256" key="2">
    <source>
        <dbReference type="ARBA" id="ARBA00022786"/>
    </source>
</evidence>
<dbReference type="GO" id="GO:0034620">
    <property type="term" value="P:cellular response to unfolded protein"/>
    <property type="evidence" value="ECO:0007669"/>
    <property type="project" value="EnsemblFungi"/>
</dbReference>
<feature type="non-terminal residue" evidence="6">
    <location>
        <position position="1"/>
    </location>
</feature>
<dbReference type="InterPro" id="IPR000608">
    <property type="entry name" value="UBC"/>
</dbReference>
<keyword evidence="4" id="KW-0067">ATP-binding</keyword>
<dbReference type="OrthoDB" id="9984419at2759"/>
<dbReference type="EC" id="6.3.2.19" evidence="6"/>
<evidence type="ECO:0000256" key="3">
    <source>
        <dbReference type="PROSITE-ProRule" id="PRU10133"/>
    </source>
</evidence>
<dbReference type="SMART" id="SM00212">
    <property type="entry name" value="UBCc"/>
    <property type="match status" value="1"/>
</dbReference>
<dbReference type="GO" id="GO:0007535">
    <property type="term" value="P:donor selection"/>
    <property type="evidence" value="ECO:0007669"/>
    <property type="project" value="EnsemblFungi"/>
</dbReference>
<dbReference type="STRING" id="72359.L7JTE2"/>
<dbReference type="GO" id="GO:0000781">
    <property type="term" value="C:chromosome, telomeric region"/>
    <property type="evidence" value="ECO:0007669"/>
    <property type="project" value="GOC"/>
</dbReference>
<keyword evidence="2 4" id="KW-0833">Ubl conjugation pathway</keyword>
<dbReference type="GO" id="GO:0042275">
    <property type="term" value="P:error-free postreplication DNA repair"/>
    <property type="evidence" value="ECO:0007669"/>
    <property type="project" value="EnsemblFungi"/>
</dbReference>
<dbReference type="GO" id="GO:0006366">
    <property type="term" value="P:transcription by RNA polymerase II"/>
    <property type="evidence" value="ECO:0007669"/>
    <property type="project" value="EnsemblFungi"/>
</dbReference>
<dbReference type="GO" id="GO:0097505">
    <property type="term" value="C:Rad6-Rad18 complex"/>
    <property type="evidence" value="ECO:0007669"/>
    <property type="project" value="EnsemblFungi"/>
</dbReference>
<gene>
    <name evidence="6" type="ORF">THOM_3060</name>
</gene>
<dbReference type="GO" id="GO:0090089">
    <property type="term" value="P:regulation of dipeptide transport"/>
    <property type="evidence" value="ECO:0007669"/>
    <property type="project" value="EnsemblFungi"/>
</dbReference>
<dbReference type="SUPFAM" id="SSF54495">
    <property type="entry name" value="UBC-like"/>
    <property type="match status" value="1"/>
</dbReference>
<dbReference type="GO" id="GO:0000722">
    <property type="term" value="P:telomere maintenance via recombination"/>
    <property type="evidence" value="ECO:0007669"/>
    <property type="project" value="EnsemblFungi"/>
</dbReference>
<keyword evidence="7" id="KW-1185">Reference proteome</keyword>
<dbReference type="InterPro" id="IPR016135">
    <property type="entry name" value="UBQ-conjugating_enzyme/RWD"/>
</dbReference>
<dbReference type="PROSITE" id="PS50127">
    <property type="entry name" value="UBC_2"/>
    <property type="match status" value="1"/>
</dbReference>
<dbReference type="Gene3D" id="3.10.110.10">
    <property type="entry name" value="Ubiquitin Conjugating Enzyme"/>
    <property type="match status" value="1"/>
</dbReference>
<dbReference type="PANTHER" id="PTHR24067">
    <property type="entry name" value="UBIQUITIN-CONJUGATING ENZYME E2"/>
    <property type="match status" value="1"/>
</dbReference>
<keyword evidence="4" id="KW-0547">Nucleotide-binding</keyword>
<dbReference type="GO" id="GO:0036503">
    <property type="term" value="P:ERAD pathway"/>
    <property type="evidence" value="ECO:0007669"/>
    <property type="project" value="EnsemblFungi"/>
</dbReference>
<dbReference type="GO" id="GO:0005634">
    <property type="term" value="C:nucleus"/>
    <property type="evidence" value="ECO:0007669"/>
    <property type="project" value="EnsemblFungi"/>
</dbReference>
<evidence type="ECO:0000259" key="5">
    <source>
        <dbReference type="PROSITE" id="PS50127"/>
    </source>
</evidence>
<dbReference type="InParanoid" id="L7JTE2"/>
<dbReference type="GO" id="GO:0031571">
    <property type="term" value="P:mitotic G1 DNA damage checkpoint signaling"/>
    <property type="evidence" value="ECO:0007669"/>
    <property type="project" value="EnsemblFungi"/>
</dbReference>
<name>L7JTE2_TRAHO</name>
<reference evidence="6 7" key="1">
    <citation type="journal article" date="2012" name="PLoS Pathog.">
        <title>The genome of the obligate intracellular parasite Trachipleistophora hominis: new insights into microsporidian genome dynamics and reductive evolution.</title>
        <authorList>
            <person name="Heinz E."/>
            <person name="Williams T.A."/>
            <person name="Nakjang S."/>
            <person name="Noel C.J."/>
            <person name="Swan D.C."/>
            <person name="Goldberg A.V."/>
            <person name="Harris S.R."/>
            <person name="Weinmaier T."/>
            <person name="Markert S."/>
            <person name="Becher D."/>
            <person name="Bernhardt J."/>
            <person name="Dagan T."/>
            <person name="Hacker C."/>
            <person name="Lucocq J.M."/>
            <person name="Schweder T."/>
            <person name="Rattei T."/>
            <person name="Hall N."/>
            <person name="Hirt R.P."/>
            <person name="Embley T.M."/>
        </authorList>
    </citation>
    <scope>NUCLEOTIDE SEQUENCE [LARGE SCALE GENOMIC DNA]</scope>
</reference>
<dbReference type="GO" id="GO:2000639">
    <property type="term" value="P:negative regulation of SREBP signaling pathway"/>
    <property type="evidence" value="ECO:0007669"/>
    <property type="project" value="EnsemblFungi"/>
</dbReference>
<dbReference type="FunCoup" id="L7JTE2">
    <property type="interactions" value="146"/>
</dbReference>
<dbReference type="GO" id="GO:0042276">
    <property type="term" value="P:error-prone translesion synthesis"/>
    <property type="evidence" value="ECO:0007669"/>
    <property type="project" value="EnsemblFungi"/>
</dbReference>
<feature type="active site" description="Glycyl thioester intermediate" evidence="3">
    <location>
        <position position="132"/>
    </location>
</feature>
<feature type="domain" description="UBC core" evidence="5">
    <location>
        <begin position="48"/>
        <end position="194"/>
    </location>
</feature>
<dbReference type="GO" id="GO:1990303">
    <property type="term" value="C:UBR1-RAD6 ubiquitin ligase complex"/>
    <property type="evidence" value="ECO:0007669"/>
    <property type="project" value="EnsemblFungi"/>
</dbReference>
<dbReference type="GO" id="GO:0016567">
    <property type="term" value="P:protein ubiquitination"/>
    <property type="evidence" value="ECO:0007669"/>
    <property type="project" value="EnsemblFungi"/>
</dbReference>
<keyword evidence="6" id="KW-0436">Ligase</keyword>